<proteinExistence type="predicted"/>
<keyword evidence="3" id="KW-0732">Signal</keyword>
<feature type="chain" id="PRO_5042985567" evidence="3">
    <location>
        <begin position="21"/>
        <end position="723"/>
    </location>
</feature>
<feature type="signal peptide" evidence="3">
    <location>
        <begin position="1"/>
        <end position="20"/>
    </location>
</feature>
<feature type="compositionally biased region" description="Polar residues" evidence="1">
    <location>
        <begin position="329"/>
        <end position="339"/>
    </location>
</feature>
<comment type="caution">
    <text evidence="4">The sequence shown here is derived from an EMBL/GenBank/DDBJ whole genome shotgun (WGS) entry which is preliminary data.</text>
</comment>
<gene>
    <name evidence="4" type="ORF">BT67DRAFT_441222</name>
</gene>
<feature type="compositionally biased region" description="Gly residues" evidence="1">
    <location>
        <begin position="340"/>
        <end position="385"/>
    </location>
</feature>
<evidence type="ECO:0000256" key="1">
    <source>
        <dbReference type="SAM" id="MobiDB-lite"/>
    </source>
</evidence>
<reference evidence="4" key="2">
    <citation type="submission" date="2023-05" db="EMBL/GenBank/DDBJ databases">
        <authorList>
            <consortium name="Lawrence Berkeley National Laboratory"/>
            <person name="Steindorff A."/>
            <person name="Hensen N."/>
            <person name="Bonometti L."/>
            <person name="Westerberg I."/>
            <person name="Brannstrom I.O."/>
            <person name="Guillou S."/>
            <person name="Cros-Aarteil S."/>
            <person name="Calhoun S."/>
            <person name="Haridas S."/>
            <person name="Kuo A."/>
            <person name="Mondo S."/>
            <person name="Pangilinan J."/>
            <person name="Riley R."/>
            <person name="Labutti K."/>
            <person name="Andreopoulos B."/>
            <person name="Lipzen A."/>
            <person name="Chen C."/>
            <person name="Yanf M."/>
            <person name="Daum C."/>
            <person name="Ng V."/>
            <person name="Clum A."/>
            <person name="Ohm R."/>
            <person name="Martin F."/>
            <person name="Silar P."/>
            <person name="Natvig D."/>
            <person name="Lalanne C."/>
            <person name="Gautier V."/>
            <person name="Ament-Velasquez S.L."/>
            <person name="Kruys A."/>
            <person name="Hutchinson M.I."/>
            <person name="Powell A.J."/>
            <person name="Barry K."/>
            <person name="Miller A.N."/>
            <person name="Grigoriev I.V."/>
            <person name="Debuchy R."/>
            <person name="Gladieux P."/>
            <person name="Thoren M.H."/>
            <person name="Johannesson H."/>
        </authorList>
    </citation>
    <scope>NUCLEOTIDE SEQUENCE</scope>
    <source>
        <strain evidence="4">CBS 123565</strain>
    </source>
</reference>
<dbReference type="AlphaFoldDB" id="A0AAN6ULF8"/>
<protein>
    <submittedName>
        <fullName evidence="4">Uncharacterized protein</fullName>
    </submittedName>
</protein>
<accession>A0AAN6ULF8</accession>
<evidence type="ECO:0000313" key="4">
    <source>
        <dbReference type="EMBL" id="KAK4134775.1"/>
    </source>
</evidence>
<keyword evidence="2" id="KW-1133">Transmembrane helix</keyword>
<evidence type="ECO:0000313" key="5">
    <source>
        <dbReference type="Proteomes" id="UP001304895"/>
    </source>
</evidence>
<dbReference type="EMBL" id="MU853407">
    <property type="protein sequence ID" value="KAK4134775.1"/>
    <property type="molecule type" value="Genomic_DNA"/>
</dbReference>
<feature type="transmembrane region" description="Helical" evidence="2">
    <location>
        <begin position="404"/>
        <end position="427"/>
    </location>
</feature>
<feature type="region of interest" description="Disordered" evidence="1">
    <location>
        <begin position="436"/>
        <end position="723"/>
    </location>
</feature>
<dbReference type="Proteomes" id="UP001304895">
    <property type="component" value="Unassembled WGS sequence"/>
</dbReference>
<feature type="compositionally biased region" description="Low complexity" evidence="1">
    <location>
        <begin position="628"/>
        <end position="673"/>
    </location>
</feature>
<feature type="region of interest" description="Disordered" evidence="1">
    <location>
        <begin position="329"/>
        <end position="399"/>
    </location>
</feature>
<keyword evidence="2" id="KW-0812">Transmembrane</keyword>
<organism evidence="4 5">
    <name type="scientific">Trichocladium antarcticum</name>
    <dbReference type="NCBI Taxonomy" id="1450529"/>
    <lineage>
        <taxon>Eukaryota</taxon>
        <taxon>Fungi</taxon>
        <taxon>Dikarya</taxon>
        <taxon>Ascomycota</taxon>
        <taxon>Pezizomycotina</taxon>
        <taxon>Sordariomycetes</taxon>
        <taxon>Sordariomycetidae</taxon>
        <taxon>Sordariales</taxon>
        <taxon>Chaetomiaceae</taxon>
        <taxon>Trichocladium</taxon>
    </lineage>
</organism>
<evidence type="ECO:0000256" key="2">
    <source>
        <dbReference type="SAM" id="Phobius"/>
    </source>
</evidence>
<feature type="compositionally biased region" description="Pro residues" evidence="1">
    <location>
        <begin position="686"/>
        <end position="697"/>
    </location>
</feature>
<name>A0AAN6ULF8_9PEZI</name>
<reference evidence="4" key="1">
    <citation type="journal article" date="2023" name="Mol. Phylogenet. Evol.">
        <title>Genome-scale phylogeny and comparative genomics of the fungal order Sordariales.</title>
        <authorList>
            <person name="Hensen N."/>
            <person name="Bonometti L."/>
            <person name="Westerberg I."/>
            <person name="Brannstrom I.O."/>
            <person name="Guillou S."/>
            <person name="Cros-Aarteil S."/>
            <person name="Calhoun S."/>
            <person name="Haridas S."/>
            <person name="Kuo A."/>
            <person name="Mondo S."/>
            <person name="Pangilinan J."/>
            <person name="Riley R."/>
            <person name="LaButti K."/>
            <person name="Andreopoulos B."/>
            <person name="Lipzen A."/>
            <person name="Chen C."/>
            <person name="Yan M."/>
            <person name="Daum C."/>
            <person name="Ng V."/>
            <person name="Clum A."/>
            <person name="Steindorff A."/>
            <person name="Ohm R.A."/>
            <person name="Martin F."/>
            <person name="Silar P."/>
            <person name="Natvig D.O."/>
            <person name="Lalanne C."/>
            <person name="Gautier V."/>
            <person name="Ament-Velasquez S.L."/>
            <person name="Kruys A."/>
            <person name="Hutchinson M.I."/>
            <person name="Powell A.J."/>
            <person name="Barry K."/>
            <person name="Miller A.N."/>
            <person name="Grigoriev I.V."/>
            <person name="Debuchy R."/>
            <person name="Gladieux P."/>
            <person name="Hiltunen Thoren M."/>
            <person name="Johannesson H."/>
        </authorList>
    </citation>
    <scope>NUCLEOTIDE SEQUENCE</scope>
    <source>
        <strain evidence="4">CBS 123565</strain>
    </source>
</reference>
<evidence type="ECO:0000256" key="3">
    <source>
        <dbReference type="SAM" id="SignalP"/>
    </source>
</evidence>
<feature type="compositionally biased region" description="Polar residues" evidence="1">
    <location>
        <begin position="590"/>
        <end position="603"/>
    </location>
</feature>
<keyword evidence="5" id="KW-1185">Reference proteome</keyword>
<sequence>MRQILFSSLALTLAIGSTAAEGVEYVTDLPAFSDLAPCAQSALKYNVQAQTDNNCPEAVTELQSCVCTKNNNLASISSRVSLSISYSCGSTASEDQSSARTVLSAYCNPSAVVSFSTPTAVSAYITDIPEFDYLAPCAKSALRYAVGTMTYDNCPSDAPALASCACLKNQNSRVISQLINTSAKSSCSGHMVDVSSAQAMFAAYCAMNSGTTSFPVPSDPPGDMSYYITDLPQYSSLAPCASKALSYAVLAQTYYLCPNGPQALASCVCLKEGMTAEVLRGITSSVKYSCSSTATEDVASAVAVYNYYCSAAAAQVTAAGVSNSVEQTYPASRATSGPQATGGTGGTGSDTGGGDGNGDGTGDGNGDGTGDGNGDGTGDGNGDGNGNPTQEDDTENAGGSNTTVIVGAVVGVIGGLALIGALVFFLVKSARKRKAMGPLPVSDGSPPGGPVGLFNGGKQEPSNDVAGPLPPPSPVPSTLAANAPVRTDTVSPASTHPAFTPPAPSKAELPSGQTSLYPPMPNHSELQSQGVPSPPPAPSPNASELHGHGAMYPTPPPNAAELYGQGTPPPNRPELQGQGAMYATPPPNMSELQGQGSQFHNPNPNRPELAGQDSLYPSAMQQPPPPQQYQQQYPQQQYQQQYQQQQYQQQYPQQYQGQAYPGAPQYQGYQHGAAPPPSPGGAMYGQPPPLQQQPPQPQQQGQWPTGPPAPAFHEMDGGHGAAR</sequence>
<keyword evidence="2" id="KW-0472">Membrane</keyword>